<organism evidence="6 7">
    <name type="scientific">Cellulomonas fimi (strain ATCC 484 / DSM 20113 / JCM 1341 / CCUG 24087 / LMG 16345 / NBRC 15513 / NCIMB 8980 / NCTC 7547 / NRS-133)</name>
    <dbReference type="NCBI Taxonomy" id="590998"/>
    <lineage>
        <taxon>Bacteria</taxon>
        <taxon>Bacillati</taxon>
        <taxon>Actinomycetota</taxon>
        <taxon>Actinomycetes</taxon>
        <taxon>Micrococcales</taxon>
        <taxon>Cellulomonadaceae</taxon>
        <taxon>Cellulomonas</taxon>
    </lineage>
</organism>
<dbReference type="Proteomes" id="UP000008460">
    <property type="component" value="Chromosome"/>
</dbReference>
<protein>
    <submittedName>
        <fullName evidence="6">Regulatory protein TetR</fullName>
    </submittedName>
</protein>
<evidence type="ECO:0000256" key="2">
    <source>
        <dbReference type="ARBA" id="ARBA00023125"/>
    </source>
</evidence>
<dbReference type="GO" id="GO:0000976">
    <property type="term" value="F:transcription cis-regulatory region binding"/>
    <property type="evidence" value="ECO:0007669"/>
    <property type="project" value="TreeGrafter"/>
</dbReference>
<dbReference type="STRING" id="590998.Celf_0365"/>
<keyword evidence="3" id="KW-0804">Transcription</keyword>
<dbReference type="eggNOG" id="COG1309">
    <property type="taxonomic scope" value="Bacteria"/>
</dbReference>
<sequence>MIDRTGGRRAALRERHHRAILDAAAALLDETGGTAFTVDELAARADVSRRTVFNHFESLDDVVTTVCGEILGTVFDSLEQHSAAADPDATMFDELAHALTTTDLVTPMAYLTRLLGGATPDALTPRREAMVGRALTEVSARLSTELLRRHPDADPFDVQLLVGSLMSGVLVIHPYWHRATGAVDDAASRAVWDALLGRLLASARAGYGAAGPLPTNPPVPTADAPLPVFSVAPTCGTEPVPSAASTRTP</sequence>
<dbReference type="EMBL" id="CP002666">
    <property type="protein sequence ID" value="AEE44510.1"/>
    <property type="molecule type" value="Genomic_DNA"/>
</dbReference>
<dbReference type="RefSeq" id="WP_013769539.1">
    <property type="nucleotide sequence ID" value="NC_015514.1"/>
</dbReference>
<dbReference type="SUPFAM" id="SSF46689">
    <property type="entry name" value="Homeodomain-like"/>
    <property type="match status" value="1"/>
</dbReference>
<name>F4H701_CELFA</name>
<keyword evidence="1" id="KW-0805">Transcription regulation</keyword>
<evidence type="ECO:0000313" key="6">
    <source>
        <dbReference type="EMBL" id="AEE44510.1"/>
    </source>
</evidence>
<keyword evidence="2 4" id="KW-0238">DNA-binding</keyword>
<dbReference type="PROSITE" id="PS50977">
    <property type="entry name" value="HTH_TETR_2"/>
    <property type="match status" value="1"/>
</dbReference>
<evidence type="ECO:0000256" key="1">
    <source>
        <dbReference type="ARBA" id="ARBA00023015"/>
    </source>
</evidence>
<dbReference type="KEGG" id="cfi:Celf_0365"/>
<dbReference type="GO" id="GO:0003700">
    <property type="term" value="F:DNA-binding transcription factor activity"/>
    <property type="evidence" value="ECO:0007669"/>
    <property type="project" value="TreeGrafter"/>
</dbReference>
<dbReference type="PRINTS" id="PR00455">
    <property type="entry name" value="HTHTETR"/>
</dbReference>
<dbReference type="PANTHER" id="PTHR30055:SF151">
    <property type="entry name" value="TRANSCRIPTIONAL REGULATORY PROTEIN"/>
    <property type="match status" value="1"/>
</dbReference>
<evidence type="ECO:0000313" key="7">
    <source>
        <dbReference type="Proteomes" id="UP000008460"/>
    </source>
</evidence>
<proteinExistence type="predicted"/>
<accession>F4H701</accession>
<keyword evidence="7" id="KW-1185">Reference proteome</keyword>
<dbReference type="Gene3D" id="1.10.357.10">
    <property type="entry name" value="Tetracycline Repressor, domain 2"/>
    <property type="match status" value="1"/>
</dbReference>
<evidence type="ECO:0000259" key="5">
    <source>
        <dbReference type="PROSITE" id="PS50977"/>
    </source>
</evidence>
<evidence type="ECO:0000256" key="3">
    <source>
        <dbReference type="ARBA" id="ARBA00023163"/>
    </source>
</evidence>
<dbReference type="InterPro" id="IPR009057">
    <property type="entry name" value="Homeodomain-like_sf"/>
</dbReference>
<evidence type="ECO:0000256" key="4">
    <source>
        <dbReference type="PROSITE-ProRule" id="PRU00335"/>
    </source>
</evidence>
<feature type="domain" description="HTH tetR-type" evidence="5">
    <location>
        <begin position="14"/>
        <end position="74"/>
    </location>
</feature>
<gene>
    <name evidence="6" type="ordered locus">Celf_0365</name>
</gene>
<dbReference type="Pfam" id="PF00440">
    <property type="entry name" value="TetR_N"/>
    <property type="match status" value="1"/>
</dbReference>
<feature type="DNA-binding region" description="H-T-H motif" evidence="4">
    <location>
        <begin position="37"/>
        <end position="56"/>
    </location>
</feature>
<dbReference type="InterPro" id="IPR050109">
    <property type="entry name" value="HTH-type_TetR-like_transc_reg"/>
</dbReference>
<dbReference type="InterPro" id="IPR001647">
    <property type="entry name" value="HTH_TetR"/>
</dbReference>
<dbReference type="AlphaFoldDB" id="F4H701"/>
<dbReference type="HOGENOM" id="CLU_1254531_0_0_11"/>
<reference evidence="6 7" key="1">
    <citation type="submission" date="2011-04" db="EMBL/GenBank/DDBJ databases">
        <title>Complete sequence of Cellulomonas fimi ATCC 484.</title>
        <authorList>
            <consortium name="US DOE Joint Genome Institute"/>
            <person name="Lucas S."/>
            <person name="Han J."/>
            <person name="Lapidus A."/>
            <person name="Cheng J.-F."/>
            <person name="Goodwin L."/>
            <person name="Pitluck S."/>
            <person name="Peters L."/>
            <person name="Chertkov O."/>
            <person name="Detter J.C."/>
            <person name="Han C."/>
            <person name="Tapia R."/>
            <person name="Land M."/>
            <person name="Hauser L."/>
            <person name="Kyrpides N."/>
            <person name="Ivanova N."/>
            <person name="Ovchinnikova G."/>
            <person name="Pagani I."/>
            <person name="Mead D."/>
            <person name="Brumm P."/>
            <person name="Woyke T."/>
        </authorList>
    </citation>
    <scope>NUCLEOTIDE SEQUENCE [LARGE SCALE GENOMIC DNA]</scope>
    <source>
        <strain evidence="7">ATCC 484 / DSM 20113 / JCM 1341 / NBRC 15513 / NCIMB 8980 / NCTC 7547</strain>
    </source>
</reference>
<dbReference type="PANTHER" id="PTHR30055">
    <property type="entry name" value="HTH-TYPE TRANSCRIPTIONAL REGULATOR RUTR"/>
    <property type="match status" value="1"/>
</dbReference>